<dbReference type="PROSITE" id="PS50013">
    <property type="entry name" value="CHROMO_2"/>
    <property type="match status" value="1"/>
</dbReference>
<feature type="compositionally biased region" description="Acidic residues" evidence="1">
    <location>
        <begin position="39"/>
        <end position="50"/>
    </location>
</feature>
<accession>A0AAV0TI40</accession>
<feature type="domain" description="Chromo" evidence="2">
    <location>
        <begin position="125"/>
        <end position="178"/>
    </location>
</feature>
<dbReference type="SMART" id="SM00298">
    <property type="entry name" value="CHROMO"/>
    <property type="match status" value="1"/>
</dbReference>
<dbReference type="InterPro" id="IPR016197">
    <property type="entry name" value="Chromo-like_dom_sf"/>
</dbReference>
<dbReference type="Proteomes" id="UP001159659">
    <property type="component" value="Unassembled WGS sequence"/>
</dbReference>
<proteinExistence type="predicted"/>
<feature type="compositionally biased region" description="Polar residues" evidence="1">
    <location>
        <begin position="1"/>
        <end position="10"/>
    </location>
</feature>
<protein>
    <recommendedName>
        <fullName evidence="2">Chromo domain-containing protein</fullName>
    </recommendedName>
</protein>
<dbReference type="SUPFAM" id="SSF54160">
    <property type="entry name" value="Chromo domain-like"/>
    <property type="match status" value="1"/>
</dbReference>
<reference evidence="3" key="1">
    <citation type="submission" date="2022-12" db="EMBL/GenBank/DDBJ databases">
        <authorList>
            <person name="Webb A."/>
        </authorList>
    </citation>
    <scope>NUCLEOTIDE SEQUENCE</scope>
    <source>
        <strain evidence="3">Pf2</strain>
    </source>
</reference>
<evidence type="ECO:0000259" key="2">
    <source>
        <dbReference type="PROSITE" id="PS50013"/>
    </source>
</evidence>
<gene>
    <name evidence="3" type="ORF">PFR002_LOCUS4293</name>
</gene>
<sequence>MITYPHWSNETDGDVDYESSGAADQETRKPTGSPYTNEAIEDSAIEEDSALDAGLSSPVALGCPNGSSGGHTPDGPSPSHRADPSPADSAATEQQQGRQPRVGGRNRHSYRAPPVLVDTEGNTRFLVGRLLAHRFVKRKLQILVQWKGYPTSFDSWEPVDALRVDVPGLVDAYVKQHQLSSFC</sequence>
<feature type="compositionally biased region" description="Low complexity" evidence="1">
    <location>
        <begin position="94"/>
        <end position="103"/>
    </location>
</feature>
<dbReference type="Pfam" id="PF00385">
    <property type="entry name" value="Chromo"/>
    <property type="match status" value="1"/>
</dbReference>
<dbReference type="AlphaFoldDB" id="A0AAV0TI40"/>
<dbReference type="InterPro" id="IPR023780">
    <property type="entry name" value="Chromo_domain"/>
</dbReference>
<dbReference type="InterPro" id="IPR000953">
    <property type="entry name" value="Chromo/chromo_shadow_dom"/>
</dbReference>
<comment type="caution">
    <text evidence="3">The sequence shown here is derived from an EMBL/GenBank/DDBJ whole genome shotgun (WGS) entry which is preliminary data.</text>
</comment>
<dbReference type="Gene3D" id="2.40.50.40">
    <property type="match status" value="1"/>
</dbReference>
<dbReference type="EMBL" id="CANTFK010000663">
    <property type="protein sequence ID" value="CAI5721788.1"/>
    <property type="molecule type" value="Genomic_DNA"/>
</dbReference>
<organism evidence="3 4">
    <name type="scientific">Peronospora farinosa</name>
    <dbReference type="NCBI Taxonomy" id="134698"/>
    <lineage>
        <taxon>Eukaryota</taxon>
        <taxon>Sar</taxon>
        <taxon>Stramenopiles</taxon>
        <taxon>Oomycota</taxon>
        <taxon>Peronosporomycetes</taxon>
        <taxon>Peronosporales</taxon>
        <taxon>Peronosporaceae</taxon>
        <taxon>Peronospora</taxon>
    </lineage>
</organism>
<evidence type="ECO:0000313" key="3">
    <source>
        <dbReference type="EMBL" id="CAI5721788.1"/>
    </source>
</evidence>
<evidence type="ECO:0000313" key="4">
    <source>
        <dbReference type="Proteomes" id="UP001159659"/>
    </source>
</evidence>
<evidence type="ECO:0000256" key="1">
    <source>
        <dbReference type="SAM" id="MobiDB-lite"/>
    </source>
</evidence>
<dbReference type="CDD" id="cd00024">
    <property type="entry name" value="CD_CSD"/>
    <property type="match status" value="1"/>
</dbReference>
<feature type="region of interest" description="Disordered" evidence="1">
    <location>
        <begin position="1"/>
        <end position="112"/>
    </location>
</feature>
<name>A0AAV0TI40_9STRA</name>